<dbReference type="AlphaFoldDB" id="A0A364NBD7"/>
<evidence type="ECO:0000313" key="3">
    <source>
        <dbReference type="EMBL" id="RAR14576.1"/>
    </source>
</evidence>
<evidence type="ECO:0000259" key="2">
    <source>
        <dbReference type="Pfam" id="PF20150"/>
    </source>
</evidence>
<dbReference type="OrthoDB" id="3473305at2759"/>
<feature type="compositionally biased region" description="Basic and acidic residues" evidence="1">
    <location>
        <begin position="262"/>
        <end position="272"/>
    </location>
</feature>
<feature type="domain" description="2EXR" evidence="2">
    <location>
        <begin position="4"/>
        <end position="61"/>
    </location>
</feature>
<dbReference type="InterPro" id="IPR045518">
    <property type="entry name" value="2EXR"/>
</dbReference>
<proteinExistence type="predicted"/>
<name>A0A364NBD7_STELY</name>
<dbReference type="EMBL" id="QGDH01000020">
    <property type="protein sequence ID" value="RAR14576.1"/>
    <property type="molecule type" value="Genomic_DNA"/>
</dbReference>
<feature type="region of interest" description="Disordered" evidence="1">
    <location>
        <begin position="255"/>
        <end position="274"/>
    </location>
</feature>
<accession>A0A364NBD7</accession>
<gene>
    <name evidence="3" type="ORF">DDE83_001975</name>
</gene>
<organism evidence="3 4">
    <name type="scientific">Stemphylium lycopersici</name>
    <name type="common">Tomato gray leaf spot disease fungus</name>
    <name type="synonym">Thyrospora lycopersici</name>
    <dbReference type="NCBI Taxonomy" id="183478"/>
    <lineage>
        <taxon>Eukaryota</taxon>
        <taxon>Fungi</taxon>
        <taxon>Dikarya</taxon>
        <taxon>Ascomycota</taxon>
        <taxon>Pezizomycotina</taxon>
        <taxon>Dothideomycetes</taxon>
        <taxon>Pleosporomycetidae</taxon>
        <taxon>Pleosporales</taxon>
        <taxon>Pleosporineae</taxon>
        <taxon>Pleosporaceae</taxon>
        <taxon>Stemphylium</taxon>
    </lineage>
</organism>
<sequence>MSAFTTFSKLPKEIRDIIWLESLPTTATVDCNEAEFDVTSISPLPAHLFISKEAQTTAQSSLSLTPYPIWGSEKEETLSIDHQKMILEIVINPIKSASLNTTWMDIWSVLGDALPAAKQLHIACQQTERLARLLMLEEAEWLGVGAACNEAGLFDESVSGERKTREALHTQLSLTTSKYTVAEIDKRLSVAGIDERIPEEDLCVWKLVDHDFSTTFGPEAKVSSTKAFLRVEVGGASSMSVMGLHNAAKDAALPFEEEGEGKEEGSEDERVKWSGVELTEEALTKYLGWAPKEEDPGWKDDESDAPANNAGVMKWLS</sequence>
<feature type="region of interest" description="Disordered" evidence="1">
    <location>
        <begin position="289"/>
        <end position="317"/>
    </location>
</feature>
<comment type="caution">
    <text evidence="3">The sequence shown here is derived from an EMBL/GenBank/DDBJ whole genome shotgun (WGS) entry which is preliminary data.</text>
</comment>
<evidence type="ECO:0000256" key="1">
    <source>
        <dbReference type="SAM" id="MobiDB-lite"/>
    </source>
</evidence>
<reference evidence="4" key="1">
    <citation type="submission" date="2018-05" db="EMBL/GenBank/DDBJ databases">
        <title>Draft genome sequence of Stemphylium lycopersici strain CIDEFI 213.</title>
        <authorList>
            <person name="Medina R."/>
            <person name="Franco M.E.E."/>
            <person name="Lucentini C.G."/>
            <person name="Saparrat M.C.N."/>
            <person name="Balatti P.A."/>
        </authorList>
    </citation>
    <scope>NUCLEOTIDE SEQUENCE [LARGE SCALE GENOMIC DNA]</scope>
    <source>
        <strain evidence="4">CIDEFI 213</strain>
    </source>
</reference>
<protein>
    <recommendedName>
        <fullName evidence="2">2EXR domain-containing protein</fullName>
    </recommendedName>
</protein>
<feature type="compositionally biased region" description="Basic and acidic residues" evidence="1">
    <location>
        <begin position="291"/>
        <end position="300"/>
    </location>
</feature>
<dbReference type="Pfam" id="PF20150">
    <property type="entry name" value="2EXR"/>
    <property type="match status" value="1"/>
</dbReference>
<keyword evidence="4" id="KW-1185">Reference proteome</keyword>
<dbReference type="Proteomes" id="UP000249619">
    <property type="component" value="Unassembled WGS sequence"/>
</dbReference>
<evidence type="ECO:0000313" key="4">
    <source>
        <dbReference type="Proteomes" id="UP000249619"/>
    </source>
</evidence>